<reference evidence="3 4" key="1">
    <citation type="journal article" date="2019" name="mSystems">
        <title>Life at home and on the roam: Genomic adaptions reflect the dual lifestyle of an intracellular, facultative symbiont.</title>
        <authorList>
            <person name="Burgsdorf I."/>
        </authorList>
    </citation>
    <scope>NUCLEOTIDE SEQUENCE [LARGE SCALE GENOMIC DNA]</scope>
    <source>
        <strain evidence="3">277cV</strain>
    </source>
</reference>
<sequence>MNPQPRRKMLSDDQAFRQHQCSAISSTIDRHDHDPETGMAVSRSGRVRKSLLWAAAGAMVACSGLAVQAQSVAPQPQCTTSGTTVTCRGDLSAGVAVDGGDGTYTSLIIKDLSNDIEPPQGTGAIKFTSTDDDININLDTGNFEITSMNEGSYGILAYGNADVNISTTGGILTTGVSSTAIQATASRNGNIDLLINSNINTSGTNSGGILANADGGGNIRIEINSDIETSGNDSPAIFAKAVGNGDIKIVQNSSIDTSGNSWDDGSDGIHAISENGNIMINSKQNIIVRGKATEAISATSHNGNINIYLDDSFISAANGNAIQLVGGRNNTLVINGKTTIYGGGIYQDNDINYRGADLRAGDGDETIINSGQLTMPGLIDLGGGKNTFKNKPGALFNSGKLIILGQGNSFINWGIFSPGDDSGVQSTILNGNFVSVRNSDYNVTIEPTIKNGIKNDRLVVNGTAYLRGGKVRVSSSKADYSGRYVILTADDGVKGRFFEVVDTLFMDNELNYSDKAVTLSSRRKGVGFCHYARTANQRAVCGRFHRYAGNNRNIGRSTARSGILSSLQTSTSTANTEPSGHHQSHTQLELALLNQTTTEGLRAALDDLSGEVHASLKGALVDAGQTTVAAINRRISETASHPGPHTTTAGFADLSSLVDDQSGLWVTGYNSSGAIDATSNASLVEVNPDGILLGIDHELSEHWRFGVLGGYGRTGVDQPARFSSALVDTWSLGMYGGAESGASSLSFGTIYSGHAIDTSRSVRIDTFSEQLSASYDARSWQFFTEAAQQIQTGNLMLEPFAGLSSISLHTDDFRETGGEEATLTALSDASRTTFTTLGVRSAIELYDMAQVHAMVGWRHAFGDRTPSSPLGTPNSTADRVMGAPIQEDALVTELGLEASIFNAAVLGVAYNGRYGDGTADHGFKADLELRF</sequence>
<feature type="domain" description="Autotransporter" evidence="2">
    <location>
        <begin position="657"/>
        <end position="931"/>
    </location>
</feature>
<accession>A0A524RQB8</accession>
<dbReference type="NCBIfam" id="TIGR01414">
    <property type="entry name" value="autotrans_barl"/>
    <property type="match status" value="1"/>
</dbReference>
<name>A0A524RQB8_9CHRO</name>
<proteinExistence type="predicted"/>
<dbReference type="EMBL" id="SRMO01000050">
    <property type="protein sequence ID" value="TGG93670.1"/>
    <property type="molecule type" value="Genomic_DNA"/>
</dbReference>
<protein>
    <submittedName>
        <fullName evidence="3">Autotransporter domain-containing protein</fullName>
    </submittedName>
</protein>
<dbReference type="InterPro" id="IPR036709">
    <property type="entry name" value="Autotransporte_beta_dom_sf"/>
</dbReference>
<dbReference type="SMART" id="SM00869">
    <property type="entry name" value="Autotransporter"/>
    <property type="match status" value="1"/>
</dbReference>
<dbReference type="InterPro" id="IPR005546">
    <property type="entry name" value="Autotransporte_beta"/>
</dbReference>
<evidence type="ECO:0000256" key="1">
    <source>
        <dbReference type="SAM" id="MobiDB-lite"/>
    </source>
</evidence>
<organism evidence="3 4">
    <name type="scientific">Aphanocapsa feldmannii 277cV</name>
    <dbReference type="NCBI Taxonomy" id="2507553"/>
    <lineage>
        <taxon>Bacteria</taxon>
        <taxon>Bacillati</taxon>
        <taxon>Cyanobacteriota</taxon>
        <taxon>Cyanophyceae</taxon>
        <taxon>Oscillatoriophycideae</taxon>
        <taxon>Chroococcales</taxon>
        <taxon>Microcystaceae</taxon>
        <taxon>Aphanocapsa</taxon>
    </lineage>
</organism>
<dbReference type="Gene3D" id="2.40.128.130">
    <property type="entry name" value="Autotransporter beta-domain"/>
    <property type="match status" value="1"/>
</dbReference>
<dbReference type="AlphaFoldDB" id="A0A524RQB8"/>
<dbReference type="GO" id="GO:0019867">
    <property type="term" value="C:outer membrane"/>
    <property type="evidence" value="ECO:0007669"/>
    <property type="project" value="InterPro"/>
</dbReference>
<evidence type="ECO:0000313" key="4">
    <source>
        <dbReference type="Proteomes" id="UP000317990"/>
    </source>
</evidence>
<dbReference type="Pfam" id="PF03797">
    <property type="entry name" value="Autotransporter"/>
    <property type="match status" value="1"/>
</dbReference>
<feature type="compositionally biased region" description="Polar residues" evidence="1">
    <location>
        <begin position="565"/>
        <end position="578"/>
    </location>
</feature>
<evidence type="ECO:0000313" key="3">
    <source>
        <dbReference type="EMBL" id="TGG93670.1"/>
    </source>
</evidence>
<feature type="region of interest" description="Disordered" evidence="1">
    <location>
        <begin position="565"/>
        <end position="586"/>
    </location>
</feature>
<dbReference type="SUPFAM" id="SSF103515">
    <property type="entry name" value="Autotransporter"/>
    <property type="match status" value="1"/>
</dbReference>
<comment type="caution">
    <text evidence="3">The sequence shown here is derived from an EMBL/GenBank/DDBJ whole genome shotgun (WGS) entry which is preliminary data.</text>
</comment>
<gene>
    <name evidence="3" type="ORF">ERJ67_03205</name>
</gene>
<evidence type="ECO:0000259" key="2">
    <source>
        <dbReference type="PROSITE" id="PS51208"/>
    </source>
</evidence>
<dbReference type="Proteomes" id="UP000317990">
    <property type="component" value="Unassembled WGS sequence"/>
</dbReference>
<dbReference type="InterPro" id="IPR006315">
    <property type="entry name" value="OM_autotransptr_brl_dom"/>
</dbReference>
<dbReference type="PROSITE" id="PS51208">
    <property type="entry name" value="AUTOTRANSPORTER"/>
    <property type="match status" value="1"/>
</dbReference>